<dbReference type="PANTHER" id="PTHR42756:SF1">
    <property type="entry name" value="TRANSCRIPTIONAL REPRESSOR OF EMRAB OPERON"/>
    <property type="match status" value="1"/>
</dbReference>
<dbReference type="PROSITE" id="PS50995">
    <property type="entry name" value="HTH_MARR_2"/>
    <property type="match status" value="1"/>
</dbReference>
<proteinExistence type="inferred from homology"/>
<evidence type="ECO:0000256" key="1">
    <source>
        <dbReference type="ARBA" id="ARBA00004496"/>
    </source>
</evidence>
<gene>
    <name evidence="9" type="ORF">ENN47_08470</name>
</gene>
<comment type="similarity">
    <text evidence="5">Belongs to the SarZ family.</text>
</comment>
<dbReference type="Gene3D" id="1.10.10.10">
    <property type="entry name" value="Winged helix-like DNA-binding domain superfamily/Winged helix DNA-binding domain"/>
    <property type="match status" value="1"/>
</dbReference>
<feature type="domain" description="HTH marR-type" evidence="8">
    <location>
        <begin position="11"/>
        <end position="143"/>
    </location>
</feature>
<dbReference type="InterPro" id="IPR000835">
    <property type="entry name" value="HTH_MarR-typ"/>
</dbReference>
<dbReference type="InterPro" id="IPR036390">
    <property type="entry name" value="WH_DNA-bd_sf"/>
</dbReference>
<comment type="caution">
    <text evidence="9">The sequence shown here is derived from an EMBL/GenBank/DDBJ whole genome shotgun (WGS) entry which is preliminary data.</text>
</comment>
<dbReference type="GO" id="GO:0005737">
    <property type="term" value="C:cytoplasm"/>
    <property type="evidence" value="ECO:0007669"/>
    <property type="project" value="UniProtKB-SubCell"/>
</dbReference>
<reference evidence="9" key="1">
    <citation type="journal article" date="2020" name="mSystems">
        <title>Genome- and Community-Level Interaction Insights into Carbon Utilization and Element Cycling Functions of Hydrothermarchaeota in Hydrothermal Sediment.</title>
        <authorList>
            <person name="Zhou Z."/>
            <person name="Liu Y."/>
            <person name="Xu W."/>
            <person name="Pan J."/>
            <person name="Luo Z.H."/>
            <person name="Li M."/>
        </authorList>
    </citation>
    <scope>NUCLEOTIDE SEQUENCE [LARGE SCALE GENOMIC DNA]</scope>
    <source>
        <strain evidence="9">SpSt-1179</strain>
    </source>
</reference>
<keyword evidence="4" id="KW-0804">Transcription</keyword>
<evidence type="ECO:0000256" key="5">
    <source>
        <dbReference type="ARBA" id="ARBA00046337"/>
    </source>
</evidence>
<keyword evidence="3" id="KW-0238">DNA-binding</keyword>
<sequence>MTVVKDVGTDKLAILETVFDLLRNFTQFISYSNEAAELKTMEFYILLYIGLKGPQNMSALAKAYLMTKSNVTVLADDLEKKNYVGRERSNIDRRVTIIKLTQKGEAVFKEFSKSFSELIDIFLENVQEDDLAVISDGFERMARLVVQSGLKKHGSGS</sequence>
<comment type="subcellular location">
    <subcellularLocation>
        <location evidence="1">Cytoplasm</location>
    </subcellularLocation>
</comment>
<dbReference type="PANTHER" id="PTHR42756">
    <property type="entry name" value="TRANSCRIPTIONAL REGULATOR, MARR"/>
    <property type="match status" value="1"/>
</dbReference>
<dbReference type="InterPro" id="IPR055166">
    <property type="entry name" value="Transc_reg_Sar_Rot_HTH"/>
</dbReference>
<evidence type="ECO:0000256" key="7">
    <source>
        <dbReference type="ARBA" id="ARBA00047207"/>
    </source>
</evidence>
<evidence type="ECO:0000256" key="6">
    <source>
        <dbReference type="ARBA" id="ARBA00047188"/>
    </source>
</evidence>
<organism evidence="9">
    <name type="scientific">Mesotoga infera</name>
    <dbReference type="NCBI Taxonomy" id="1236046"/>
    <lineage>
        <taxon>Bacteria</taxon>
        <taxon>Thermotogati</taxon>
        <taxon>Thermotogota</taxon>
        <taxon>Thermotogae</taxon>
        <taxon>Kosmotogales</taxon>
        <taxon>Kosmotogaceae</taxon>
        <taxon>Mesotoga</taxon>
    </lineage>
</organism>
<evidence type="ECO:0000256" key="2">
    <source>
        <dbReference type="ARBA" id="ARBA00023015"/>
    </source>
</evidence>
<dbReference type="PRINTS" id="PR00598">
    <property type="entry name" value="HTHMARR"/>
</dbReference>
<dbReference type="Proteomes" id="UP000886198">
    <property type="component" value="Unassembled WGS sequence"/>
</dbReference>
<evidence type="ECO:0000256" key="3">
    <source>
        <dbReference type="ARBA" id="ARBA00023125"/>
    </source>
</evidence>
<dbReference type="InterPro" id="IPR036388">
    <property type="entry name" value="WH-like_DNA-bd_sf"/>
</dbReference>
<dbReference type="AlphaFoldDB" id="A0A7C1GT33"/>
<dbReference type="GO" id="GO:0003700">
    <property type="term" value="F:DNA-binding transcription factor activity"/>
    <property type="evidence" value="ECO:0007669"/>
    <property type="project" value="InterPro"/>
</dbReference>
<dbReference type="GO" id="GO:0003677">
    <property type="term" value="F:DNA binding"/>
    <property type="evidence" value="ECO:0007669"/>
    <property type="project" value="UniProtKB-KW"/>
</dbReference>
<keyword evidence="2" id="KW-0805">Transcription regulation</keyword>
<dbReference type="SUPFAM" id="SSF46785">
    <property type="entry name" value="Winged helix' DNA-binding domain"/>
    <property type="match status" value="1"/>
</dbReference>
<name>A0A7C1GT33_9BACT</name>
<evidence type="ECO:0000313" key="9">
    <source>
        <dbReference type="EMBL" id="HDP78201.1"/>
    </source>
</evidence>
<protein>
    <recommendedName>
        <fullName evidence="6">HTH-type transcriptional regulator SarZ</fullName>
    </recommendedName>
    <alternativeName>
        <fullName evidence="7">Staphylococcal accessory regulator Z</fullName>
    </alternativeName>
</protein>
<dbReference type="Pfam" id="PF22381">
    <property type="entry name" value="Staph_reg_Sar_Rot"/>
    <property type="match status" value="1"/>
</dbReference>
<dbReference type="SMART" id="SM00347">
    <property type="entry name" value="HTH_MARR"/>
    <property type="match status" value="1"/>
</dbReference>
<evidence type="ECO:0000256" key="4">
    <source>
        <dbReference type="ARBA" id="ARBA00023163"/>
    </source>
</evidence>
<dbReference type="EMBL" id="DSBT01000248">
    <property type="protein sequence ID" value="HDP78201.1"/>
    <property type="molecule type" value="Genomic_DNA"/>
</dbReference>
<evidence type="ECO:0000259" key="8">
    <source>
        <dbReference type="PROSITE" id="PS50995"/>
    </source>
</evidence>
<accession>A0A7C1GT33</accession>